<dbReference type="AlphaFoldDB" id="A0A8S1GUX3"/>
<name>A0A8S1GUX3_9PELO</name>
<dbReference type="PANTHER" id="PTHR13490:SF0">
    <property type="entry name" value="SMALL RIBOSOMAL SUBUNIT PROTEIN MS35"/>
    <property type="match status" value="1"/>
</dbReference>
<sequence>MYRTTSVRQGYSLADKLRQAVTGGAEGKKKGVVGTIAVKDEQGEDFRELFVMPKRKLRGQLQLEQSTGRAEIKQRSRNDLNDRLAARRPRSEEMNPEQDWTNVWPAARSFSASVVPLPVRMGSRPNVEKRAPFKKEGNLELVKIPNFLHLTPAAIEKHCKALQKFCTPYPQELLDDAKLVDSELPVSVSYSTYVHQGTNIRDMRSRVVTFKIDVGALNLKEKAKEKLIRLAGTRFDESSNILTIITDRCHTRKQNLDYAYYLLTVLYHEANKVEAWEKGRERLDNLKVSFDGSRSKEKLVDLLSKISQVPQLDPAVKGEGKDVAEHEKVAKFAKMWQRYRNTEESAEATREYGRMMKELLGLPKNSSPSSHP</sequence>
<proteinExistence type="predicted"/>
<gene>
    <name evidence="3" type="ORF">CAUJ_LOCUS2521</name>
</gene>
<evidence type="ECO:0000313" key="4">
    <source>
        <dbReference type="Proteomes" id="UP000835052"/>
    </source>
</evidence>
<dbReference type="Proteomes" id="UP000835052">
    <property type="component" value="Unassembled WGS sequence"/>
</dbReference>
<dbReference type="EMBL" id="CAJGYM010000005">
    <property type="protein sequence ID" value="CAD6186602.1"/>
    <property type="molecule type" value="Genomic_DNA"/>
</dbReference>
<organism evidence="3 4">
    <name type="scientific">Caenorhabditis auriculariae</name>
    <dbReference type="NCBI Taxonomy" id="2777116"/>
    <lineage>
        <taxon>Eukaryota</taxon>
        <taxon>Metazoa</taxon>
        <taxon>Ecdysozoa</taxon>
        <taxon>Nematoda</taxon>
        <taxon>Chromadorea</taxon>
        <taxon>Rhabditida</taxon>
        <taxon>Rhabditina</taxon>
        <taxon>Rhabditomorpha</taxon>
        <taxon>Rhabditoidea</taxon>
        <taxon>Rhabditidae</taxon>
        <taxon>Peloderinae</taxon>
        <taxon>Caenorhabditis</taxon>
    </lineage>
</organism>
<evidence type="ECO:0000313" key="3">
    <source>
        <dbReference type="EMBL" id="CAD6186602.1"/>
    </source>
</evidence>
<dbReference type="InterPro" id="IPR039848">
    <property type="entry name" value="Ribosomal_mS35_mt"/>
</dbReference>
<dbReference type="GO" id="GO:0032543">
    <property type="term" value="P:mitochondrial translation"/>
    <property type="evidence" value="ECO:0007669"/>
    <property type="project" value="InterPro"/>
</dbReference>
<dbReference type="GO" id="GO:0005763">
    <property type="term" value="C:mitochondrial small ribosomal subunit"/>
    <property type="evidence" value="ECO:0007669"/>
    <property type="project" value="TreeGrafter"/>
</dbReference>
<feature type="compositionally biased region" description="Basic and acidic residues" evidence="1">
    <location>
        <begin position="70"/>
        <end position="93"/>
    </location>
</feature>
<protein>
    <recommendedName>
        <fullName evidence="2">Small ribosomal subunit protein mS35 mitochondrial conserved domain-containing protein</fullName>
    </recommendedName>
</protein>
<evidence type="ECO:0000259" key="2">
    <source>
        <dbReference type="Pfam" id="PF10213"/>
    </source>
</evidence>
<dbReference type="InterPro" id="IPR019349">
    <property type="entry name" value="Ribosomal_mS35_mit"/>
</dbReference>
<dbReference type="OrthoDB" id="283424at2759"/>
<feature type="region of interest" description="Disordered" evidence="1">
    <location>
        <begin position="61"/>
        <end position="98"/>
    </location>
</feature>
<reference evidence="3" key="1">
    <citation type="submission" date="2020-10" db="EMBL/GenBank/DDBJ databases">
        <authorList>
            <person name="Kikuchi T."/>
        </authorList>
    </citation>
    <scope>NUCLEOTIDE SEQUENCE</scope>
    <source>
        <strain evidence="3">NKZ352</strain>
    </source>
</reference>
<comment type="caution">
    <text evidence="3">The sequence shown here is derived from an EMBL/GenBank/DDBJ whole genome shotgun (WGS) entry which is preliminary data.</text>
</comment>
<keyword evidence="4" id="KW-1185">Reference proteome</keyword>
<feature type="domain" description="Small ribosomal subunit protein mS35 mitochondrial conserved" evidence="2">
    <location>
        <begin position="184"/>
        <end position="273"/>
    </location>
</feature>
<evidence type="ECO:0000256" key="1">
    <source>
        <dbReference type="SAM" id="MobiDB-lite"/>
    </source>
</evidence>
<accession>A0A8S1GUX3</accession>
<dbReference type="PANTHER" id="PTHR13490">
    <property type="entry name" value="MITOCHONDRIAL 28S RIBOSOMAL PROTEIN S28"/>
    <property type="match status" value="1"/>
</dbReference>
<dbReference type="Pfam" id="PF10213">
    <property type="entry name" value="MRP-S28"/>
    <property type="match status" value="1"/>
</dbReference>
<dbReference type="GO" id="GO:0003735">
    <property type="term" value="F:structural constituent of ribosome"/>
    <property type="evidence" value="ECO:0007669"/>
    <property type="project" value="InterPro"/>
</dbReference>